<organism evidence="12 13">
    <name type="scientific">Methylobacterium isbiliense</name>
    <dbReference type="NCBI Taxonomy" id="315478"/>
    <lineage>
        <taxon>Bacteria</taxon>
        <taxon>Pseudomonadati</taxon>
        <taxon>Pseudomonadota</taxon>
        <taxon>Alphaproteobacteria</taxon>
        <taxon>Hyphomicrobiales</taxon>
        <taxon>Methylobacteriaceae</taxon>
        <taxon>Methylobacterium</taxon>
    </lineage>
</organism>
<dbReference type="InterPro" id="IPR027417">
    <property type="entry name" value="P-loop_NTPase"/>
</dbReference>
<evidence type="ECO:0000256" key="6">
    <source>
        <dbReference type="ARBA" id="ARBA00022723"/>
    </source>
</evidence>
<evidence type="ECO:0000256" key="4">
    <source>
        <dbReference type="ARBA" id="ARBA00022490"/>
    </source>
</evidence>
<dbReference type="InterPro" id="IPR012180">
    <property type="entry name" value="Bifunc_ATPase/PTrfase"/>
</dbReference>
<dbReference type="InterPro" id="IPR003442">
    <property type="entry name" value="T6A_TsaE"/>
</dbReference>
<evidence type="ECO:0000256" key="7">
    <source>
        <dbReference type="ARBA" id="ARBA00022741"/>
    </source>
</evidence>
<dbReference type="PIRSF" id="PIRSF036599">
    <property type="entry name" value="AtpPhos"/>
    <property type="match status" value="1"/>
</dbReference>
<keyword evidence="9" id="KW-0460">Magnesium</keyword>
<keyword evidence="4" id="KW-0963">Cytoplasm</keyword>
<evidence type="ECO:0000256" key="2">
    <source>
        <dbReference type="ARBA" id="ARBA00007599"/>
    </source>
</evidence>
<name>A0ABQ4SD86_9HYPH</name>
<dbReference type="InterPro" id="IPR011009">
    <property type="entry name" value="Kinase-like_dom_sf"/>
</dbReference>
<proteinExistence type="inferred from homology"/>
<dbReference type="Pfam" id="PF01636">
    <property type="entry name" value="APH"/>
    <property type="match status" value="1"/>
</dbReference>
<evidence type="ECO:0000259" key="11">
    <source>
        <dbReference type="Pfam" id="PF01636"/>
    </source>
</evidence>
<evidence type="ECO:0000256" key="9">
    <source>
        <dbReference type="ARBA" id="ARBA00022842"/>
    </source>
</evidence>
<dbReference type="Gene3D" id="3.30.200.20">
    <property type="entry name" value="Phosphorylase Kinase, domain 1"/>
    <property type="match status" value="1"/>
</dbReference>
<keyword evidence="6" id="KW-0479">Metal-binding</keyword>
<evidence type="ECO:0000256" key="1">
    <source>
        <dbReference type="ARBA" id="ARBA00004496"/>
    </source>
</evidence>
<evidence type="ECO:0000256" key="8">
    <source>
        <dbReference type="ARBA" id="ARBA00022840"/>
    </source>
</evidence>
<dbReference type="NCBIfam" id="TIGR00150">
    <property type="entry name" value="T6A_YjeE"/>
    <property type="match status" value="1"/>
</dbReference>
<dbReference type="Proteomes" id="UP001055153">
    <property type="component" value="Unassembled WGS sequence"/>
</dbReference>
<keyword evidence="8" id="KW-0067">ATP-binding</keyword>
<keyword evidence="5" id="KW-0819">tRNA processing</keyword>
<dbReference type="PANTHER" id="PTHR33540">
    <property type="entry name" value="TRNA THREONYLCARBAMOYLADENOSINE BIOSYNTHESIS PROTEIN TSAE"/>
    <property type="match status" value="1"/>
</dbReference>
<dbReference type="SUPFAM" id="SSF52540">
    <property type="entry name" value="P-loop containing nucleoside triphosphate hydrolases"/>
    <property type="match status" value="1"/>
</dbReference>
<comment type="subcellular location">
    <subcellularLocation>
        <location evidence="1">Cytoplasm</location>
    </subcellularLocation>
</comment>
<dbReference type="Gene3D" id="3.40.50.300">
    <property type="entry name" value="P-loop containing nucleotide triphosphate hydrolases"/>
    <property type="match status" value="1"/>
</dbReference>
<dbReference type="Gene3D" id="3.90.1200.10">
    <property type="match status" value="1"/>
</dbReference>
<dbReference type="InterPro" id="IPR002575">
    <property type="entry name" value="Aminoglycoside_PTrfase"/>
</dbReference>
<keyword evidence="7" id="KW-0547">Nucleotide-binding</keyword>
<protein>
    <recommendedName>
        <fullName evidence="3">tRNA threonylcarbamoyladenosine biosynthesis protein TsaE</fullName>
    </recommendedName>
    <alternativeName>
        <fullName evidence="10">t(6)A37 threonylcarbamoyladenosine biosynthesis protein TsaE</fullName>
    </alternativeName>
</protein>
<evidence type="ECO:0000313" key="13">
    <source>
        <dbReference type="Proteomes" id="UP001055153"/>
    </source>
</evidence>
<reference evidence="12" key="1">
    <citation type="journal article" date="2021" name="Front. Microbiol.">
        <title>Comprehensive Comparative Genomics and Phenotyping of Methylobacterium Species.</title>
        <authorList>
            <person name="Alessa O."/>
            <person name="Ogura Y."/>
            <person name="Fujitani Y."/>
            <person name="Takami H."/>
            <person name="Hayashi T."/>
            <person name="Sahin N."/>
            <person name="Tani A."/>
        </authorList>
    </citation>
    <scope>NUCLEOTIDE SEQUENCE</scope>
    <source>
        <strain evidence="12">DSM 17168</strain>
    </source>
</reference>
<evidence type="ECO:0000256" key="5">
    <source>
        <dbReference type="ARBA" id="ARBA00022694"/>
    </source>
</evidence>
<comment type="caution">
    <text evidence="12">The sequence shown here is derived from an EMBL/GenBank/DDBJ whole genome shotgun (WGS) entry which is preliminary data.</text>
</comment>
<keyword evidence="13" id="KW-1185">Reference proteome</keyword>
<gene>
    <name evidence="12" type="ORF">GMJLKIPL_1682</name>
</gene>
<evidence type="ECO:0000313" key="12">
    <source>
        <dbReference type="EMBL" id="GJD99764.1"/>
    </source>
</evidence>
<dbReference type="EMBL" id="BPQQ01000018">
    <property type="protein sequence ID" value="GJD99764.1"/>
    <property type="molecule type" value="Genomic_DNA"/>
</dbReference>
<feature type="domain" description="Aminoglycoside phosphotransferase" evidence="11">
    <location>
        <begin position="181"/>
        <end position="434"/>
    </location>
</feature>
<dbReference type="Pfam" id="PF02367">
    <property type="entry name" value="TsaE"/>
    <property type="match status" value="1"/>
</dbReference>
<dbReference type="PANTHER" id="PTHR33540:SF2">
    <property type="entry name" value="TRNA THREONYLCARBAMOYLADENOSINE BIOSYNTHESIS PROTEIN TSAE"/>
    <property type="match status" value="1"/>
</dbReference>
<evidence type="ECO:0000256" key="10">
    <source>
        <dbReference type="ARBA" id="ARBA00032441"/>
    </source>
</evidence>
<evidence type="ECO:0000256" key="3">
    <source>
        <dbReference type="ARBA" id="ARBA00019010"/>
    </source>
</evidence>
<dbReference type="SUPFAM" id="SSF56112">
    <property type="entry name" value="Protein kinase-like (PK-like)"/>
    <property type="match status" value="1"/>
</dbReference>
<comment type="similarity">
    <text evidence="2">Belongs to the TsaE family.</text>
</comment>
<sequence length="515" mass="56322">MDREDMDARAPWEIVLPDETATEDLGRFLAELLRPGDLVALSGGLGGGKTTLARALIREMTGDPDLEVPSPTFTLLQPYEGRGGVAVVHADLYRLRGPDELVELGFEEMIERAVALVEWPDRLPPRSGPTLAVDLALAPEFGETARLARLIGGGGLGERLTRARALRALLDRSGWGEAERRPMQGDASSRAYERLTNPDGTQAILMISPARPDGPPVRDGKSYSAIVKLAESVHAFVAIDRGLRALGLSAPRILGEDLEAGLLILEDLGTEPVADANGPRPERYAEAVKVLARLHGTALPAVLPIAEGQDHALPPYDREALLFEAELLLDWYAPHIAGAPLPPAARDAFTAAWSEALEGILPERPTWTLRDYHSPNLIWLPERDGLERIGLIDFQDAVLGHPAYDVASLLQDARVDATAEFELRQLGLYARERRLREPDFDVQDFARAYAVLGAQRATKILGIFVRLDRRDGKPGYLAHLPRIEGYLTRNLAHPALAGVRSWYETHLPRLAPASA</sequence>
<accession>A0ABQ4SD86</accession>
<reference evidence="12" key="2">
    <citation type="submission" date="2021-08" db="EMBL/GenBank/DDBJ databases">
        <authorList>
            <person name="Tani A."/>
            <person name="Ola A."/>
            <person name="Ogura Y."/>
            <person name="Katsura K."/>
            <person name="Hayashi T."/>
        </authorList>
    </citation>
    <scope>NUCLEOTIDE SEQUENCE</scope>
    <source>
        <strain evidence="12">DSM 17168</strain>
    </source>
</reference>